<dbReference type="EMBL" id="VCDI01000005">
    <property type="protein sequence ID" value="TLU71878.1"/>
    <property type="molecule type" value="Genomic_DNA"/>
</dbReference>
<reference evidence="2 3" key="1">
    <citation type="submission" date="2019-05" db="EMBL/GenBank/DDBJ databases">
        <authorList>
            <person name="Pankratov T."/>
            <person name="Grouzdev D."/>
        </authorList>
    </citation>
    <scope>NUCLEOTIDE SEQUENCE [LARGE SCALE GENOMIC DNA]</scope>
    <source>
        <strain evidence="2 3">KEBCLARHB70R</strain>
    </source>
</reference>
<proteinExistence type="predicted"/>
<organism evidence="2 3">
    <name type="scientific">Lichenicoccus roseus</name>
    <dbReference type="NCBI Taxonomy" id="2683649"/>
    <lineage>
        <taxon>Bacteria</taxon>
        <taxon>Pseudomonadati</taxon>
        <taxon>Pseudomonadota</taxon>
        <taxon>Alphaproteobacteria</taxon>
        <taxon>Acetobacterales</taxon>
        <taxon>Acetobacteraceae</taxon>
        <taxon>Lichenicoccus</taxon>
    </lineage>
</organism>
<comment type="caution">
    <text evidence="2">The sequence shown here is derived from an EMBL/GenBank/DDBJ whole genome shotgun (WGS) entry which is preliminary data.</text>
</comment>
<feature type="compositionally biased region" description="Basic and acidic residues" evidence="1">
    <location>
        <begin position="7"/>
        <end position="16"/>
    </location>
</feature>
<feature type="region of interest" description="Disordered" evidence="1">
    <location>
        <begin position="1"/>
        <end position="59"/>
    </location>
</feature>
<keyword evidence="3" id="KW-1185">Reference proteome</keyword>
<sequence length="59" mass="6298">MPPERPFLQRRDRGTRPGDPPALRSGSPPAAAWRDPAGAVAPEPPPPAPVRSVKLPRSL</sequence>
<dbReference type="Proteomes" id="UP000305654">
    <property type="component" value="Unassembled WGS sequence"/>
</dbReference>
<gene>
    <name evidence="2" type="ORF">FE263_15625</name>
</gene>
<accession>A0A5R9JC64</accession>
<evidence type="ECO:0000313" key="2">
    <source>
        <dbReference type="EMBL" id="TLU71878.1"/>
    </source>
</evidence>
<name>A0A5R9JC64_9PROT</name>
<dbReference type="AlphaFoldDB" id="A0A5R9JC64"/>
<evidence type="ECO:0000313" key="3">
    <source>
        <dbReference type="Proteomes" id="UP000305654"/>
    </source>
</evidence>
<protein>
    <submittedName>
        <fullName evidence="2">Uncharacterized protein</fullName>
    </submittedName>
</protein>
<evidence type="ECO:0000256" key="1">
    <source>
        <dbReference type="SAM" id="MobiDB-lite"/>
    </source>
</evidence>